<dbReference type="AlphaFoldDB" id="A0AAP0F2H4"/>
<evidence type="ECO:0000313" key="6">
    <source>
        <dbReference type="Proteomes" id="UP001420932"/>
    </source>
</evidence>
<dbReference type="PANTHER" id="PTHR43832:SF1">
    <property type="entry name" value="S-ADENOSYL-L-METHIONINE-DEPENDENT METHYLTRANSFERASES SUPERFAMILY PROTEIN"/>
    <property type="match status" value="1"/>
</dbReference>
<dbReference type="Proteomes" id="UP001420932">
    <property type="component" value="Unassembled WGS sequence"/>
</dbReference>
<evidence type="ECO:0000256" key="1">
    <source>
        <dbReference type="ARBA" id="ARBA00010815"/>
    </source>
</evidence>
<dbReference type="SUPFAM" id="SSF53335">
    <property type="entry name" value="S-adenosyl-L-methionine-dependent methyltransferases"/>
    <property type="match status" value="1"/>
</dbReference>
<keyword evidence="4" id="KW-0949">S-adenosyl-L-methionine</keyword>
<name>A0AAP0F2H4_9MAGN</name>
<keyword evidence="3" id="KW-0808">Transferase</keyword>
<keyword evidence="2" id="KW-0489">Methyltransferase</keyword>
<gene>
    <name evidence="5" type="ORF">Syun_026474</name>
</gene>
<dbReference type="Gene3D" id="3.40.50.150">
    <property type="entry name" value="Vaccinia Virus protein VP39"/>
    <property type="match status" value="1"/>
</dbReference>
<evidence type="ECO:0000256" key="3">
    <source>
        <dbReference type="ARBA" id="ARBA00022679"/>
    </source>
</evidence>
<dbReference type="GO" id="GO:0032259">
    <property type="term" value="P:methylation"/>
    <property type="evidence" value="ECO:0007669"/>
    <property type="project" value="UniProtKB-KW"/>
</dbReference>
<sequence length="121" mass="13533">MAVDDDGDCGGEACATVEIFDGGGPFNLGLYREGSGRIDAVIIKYSYCYFKDESMTLDEAEIVMLDLYCERSRIKDGHRVLDLGCGHGALTMHVARKYKNCHVTEITYSVSQKEYIEEQCK</sequence>
<dbReference type="PANTHER" id="PTHR43832">
    <property type="match status" value="1"/>
</dbReference>
<keyword evidence="6" id="KW-1185">Reference proteome</keyword>
<evidence type="ECO:0000256" key="4">
    <source>
        <dbReference type="ARBA" id="ARBA00022691"/>
    </source>
</evidence>
<evidence type="ECO:0000256" key="2">
    <source>
        <dbReference type="ARBA" id="ARBA00022603"/>
    </source>
</evidence>
<proteinExistence type="inferred from homology"/>
<dbReference type="GO" id="GO:0008168">
    <property type="term" value="F:methyltransferase activity"/>
    <property type="evidence" value="ECO:0007669"/>
    <property type="project" value="UniProtKB-KW"/>
</dbReference>
<accession>A0AAP0F2H4</accession>
<comment type="similarity">
    <text evidence="1">Belongs to the CFA/CMAS family.</text>
</comment>
<dbReference type="EMBL" id="JBBNAF010000011">
    <property type="protein sequence ID" value="KAK9099429.1"/>
    <property type="molecule type" value="Genomic_DNA"/>
</dbReference>
<dbReference type="Pfam" id="PF02353">
    <property type="entry name" value="CMAS"/>
    <property type="match status" value="1"/>
</dbReference>
<dbReference type="InterPro" id="IPR029063">
    <property type="entry name" value="SAM-dependent_MTases_sf"/>
</dbReference>
<reference evidence="5 6" key="1">
    <citation type="submission" date="2024-01" db="EMBL/GenBank/DDBJ databases">
        <title>Genome assemblies of Stephania.</title>
        <authorList>
            <person name="Yang L."/>
        </authorList>
    </citation>
    <scope>NUCLEOTIDE SEQUENCE [LARGE SCALE GENOMIC DNA]</scope>
    <source>
        <strain evidence="5">YNDBR</strain>
        <tissue evidence="5">Leaf</tissue>
    </source>
</reference>
<evidence type="ECO:0000313" key="5">
    <source>
        <dbReference type="EMBL" id="KAK9099429.1"/>
    </source>
</evidence>
<organism evidence="5 6">
    <name type="scientific">Stephania yunnanensis</name>
    <dbReference type="NCBI Taxonomy" id="152371"/>
    <lineage>
        <taxon>Eukaryota</taxon>
        <taxon>Viridiplantae</taxon>
        <taxon>Streptophyta</taxon>
        <taxon>Embryophyta</taxon>
        <taxon>Tracheophyta</taxon>
        <taxon>Spermatophyta</taxon>
        <taxon>Magnoliopsida</taxon>
        <taxon>Ranunculales</taxon>
        <taxon>Menispermaceae</taxon>
        <taxon>Menispermoideae</taxon>
        <taxon>Cissampelideae</taxon>
        <taxon>Stephania</taxon>
    </lineage>
</organism>
<protein>
    <submittedName>
        <fullName evidence="5">Uncharacterized protein</fullName>
    </submittedName>
</protein>
<comment type="caution">
    <text evidence="5">The sequence shown here is derived from an EMBL/GenBank/DDBJ whole genome shotgun (WGS) entry which is preliminary data.</text>
</comment>